<feature type="active site" description="Proton acceptor" evidence="6">
    <location>
        <position position="217"/>
    </location>
</feature>
<dbReference type="CDD" id="cd05674">
    <property type="entry name" value="M20_yscS"/>
    <property type="match status" value="1"/>
</dbReference>
<dbReference type="GO" id="GO:0051603">
    <property type="term" value="P:proteolysis involved in protein catabolic process"/>
    <property type="evidence" value="ECO:0007669"/>
    <property type="project" value="TreeGrafter"/>
</dbReference>
<feature type="signal peptide" evidence="8">
    <location>
        <begin position="1"/>
        <end position="25"/>
    </location>
</feature>
<dbReference type="InterPro" id="IPR011650">
    <property type="entry name" value="Peptidase_M20_dimer"/>
</dbReference>
<dbReference type="Proteomes" id="UP000326565">
    <property type="component" value="Unassembled WGS sequence"/>
</dbReference>
<dbReference type="PANTHER" id="PTHR45962:SF1">
    <property type="entry name" value="N-FATTY-ACYL-AMINO ACID SYNTHASE_HYDROLASE PM20D1"/>
    <property type="match status" value="1"/>
</dbReference>
<evidence type="ECO:0000256" key="1">
    <source>
        <dbReference type="ARBA" id="ARBA00006247"/>
    </source>
</evidence>
<dbReference type="InterPro" id="IPR002933">
    <property type="entry name" value="Peptidase_M20"/>
</dbReference>
<feature type="domain" description="Peptidase M20 dimerisation" evidence="9">
    <location>
        <begin position="280"/>
        <end position="433"/>
    </location>
</feature>
<evidence type="ECO:0000256" key="2">
    <source>
        <dbReference type="ARBA" id="ARBA00022670"/>
    </source>
</evidence>
<sequence>MRAIQFPKTLVAGLLLSAPAVTSLSIPILNPFYQHILNPPNHEICPLAPKIPSPDDGLLSGQRFVEDTTIRSQQAHRLSKAVQVPTTITDYMKDPYDPGFTHFVEFHDLLKDLFPLTHKKAKPIPINRLGLVYTLKGTDPTLKPLLFTAHQDVVPINDPNDWTHPPFAGHFDGTWLWGRGASDCKNVLIGLLSVIEDLLAQKWTPTRTVILAFGFDEESHGFLGAGAIASFLEEKYGKDSFEFVLDEGGMGLETLSTPSSSSRGNGEEGDDGVVYALPGVGEKGSIDIVLTLSVPGGHSSIPPPHTGIGIVSEIIYRLEKEDLFSPKLEETHPSRRKLECQVRHSPGSVEPWLAGALSSTDQVGTAEKLAQSRGDKFRYILQTSQAADIFNGGVKSNALPEHISALVNYRIALHQTPAEVQFRAVKIITPIVEKYNLSLSAFPENPGEEEGKPNHLTLSTLSGALSPAPVSPTETGKDAVWTRFAGVTRSVFESVPSLKGKTVVVSGDIMTGNTDTRFYWNLSRNIYRWSPSRAGGALNIHTVDERVAIDVHLEAMALYYDLIRAFDAWDGSDDSRSVETVQNLDL</sequence>
<dbReference type="PROSITE" id="PS00758">
    <property type="entry name" value="ARGE_DAPE_CPG2_1"/>
    <property type="match status" value="1"/>
</dbReference>
<dbReference type="GO" id="GO:0004181">
    <property type="term" value="F:metallocarboxypeptidase activity"/>
    <property type="evidence" value="ECO:0007669"/>
    <property type="project" value="InterPro"/>
</dbReference>
<evidence type="ECO:0000259" key="9">
    <source>
        <dbReference type="Pfam" id="PF07687"/>
    </source>
</evidence>
<dbReference type="FunFam" id="1.10.150.900:FF:000003">
    <property type="entry name" value="N-fatty-acyl-amino acid synthase/hydrolase PM20D1"/>
    <property type="match status" value="1"/>
</dbReference>
<accession>A0A5N5WKK5</accession>
<comment type="similarity">
    <text evidence="1">Belongs to the peptidase M20A family.</text>
</comment>
<name>A0A5N5WKK5_9EURO</name>
<keyword evidence="10" id="KW-0121">Carboxypeptidase</keyword>
<dbReference type="Pfam" id="PF01546">
    <property type="entry name" value="Peptidase_M20"/>
    <property type="match status" value="1"/>
</dbReference>
<dbReference type="SUPFAM" id="SSF53187">
    <property type="entry name" value="Zn-dependent exopeptidases"/>
    <property type="match status" value="1"/>
</dbReference>
<dbReference type="PIRSF" id="PIRSF037217">
    <property type="entry name" value="Carboxypeptidase_S"/>
    <property type="match status" value="1"/>
</dbReference>
<dbReference type="InterPro" id="IPR047177">
    <property type="entry name" value="Pept_M20A"/>
</dbReference>
<dbReference type="SUPFAM" id="SSF55031">
    <property type="entry name" value="Bacterial exopeptidase dimerisation domain"/>
    <property type="match status" value="1"/>
</dbReference>
<feature type="chain" id="PRO_5024966090" evidence="8">
    <location>
        <begin position="26"/>
        <end position="586"/>
    </location>
</feature>
<keyword evidence="11" id="KW-1185">Reference proteome</keyword>
<evidence type="ECO:0000256" key="5">
    <source>
        <dbReference type="ARBA" id="ARBA00022833"/>
    </source>
</evidence>
<feature type="binding site" evidence="7">
    <location>
        <position position="183"/>
    </location>
    <ligand>
        <name>Zn(2+)</name>
        <dbReference type="ChEBI" id="CHEBI:29105"/>
        <label>1</label>
    </ligand>
</feature>
<keyword evidence="4" id="KW-0378">Hydrolase</keyword>
<feature type="binding site" evidence="7">
    <location>
        <position position="218"/>
    </location>
    <ligand>
        <name>Zn(2+)</name>
        <dbReference type="ChEBI" id="CHEBI:29105"/>
        <label>1</label>
    </ligand>
</feature>
<dbReference type="GO" id="GO:0000328">
    <property type="term" value="C:fungal-type vacuole lumen"/>
    <property type="evidence" value="ECO:0007669"/>
    <property type="project" value="TreeGrafter"/>
</dbReference>
<dbReference type="Gene3D" id="1.10.150.900">
    <property type="match status" value="1"/>
</dbReference>
<reference evidence="10 11" key="1">
    <citation type="submission" date="2019-04" db="EMBL/GenBank/DDBJ databases">
        <title>Friends and foes A comparative genomics study of 23 Aspergillus species from section Flavi.</title>
        <authorList>
            <consortium name="DOE Joint Genome Institute"/>
            <person name="Kjaerbolling I."/>
            <person name="Vesth T."/>
            <person name="Frisvad J.C."/>
            <person name="Nybo J.L."/>
            <person name="Theobald S."/>
            <person name="Kildgaard S."/>
            <person name="Isbrandt T."/>
            <person name="Kuo A."/>
            <person name="Sato A."/>
            <person name="Lyhne E.K."/>
            <person name="Kogle M.E."/>
            <person name="Wiebenga A."/>
            <person name="Kun R.S."/>
            <person name="Lubbers R.J."/>
            <person name="Makela M.R."/>
            <person name="Barry K."/>
            <person name="Chovatia M."/>
            <person name="Clum A."/>
            <person name="Daum C."/>
            <person name="Haridas S."/>
            <person name="He G."/>
            <person name="LaButti K."/>
            <person name="Lipzen A."/>
            <person name="Mondo S."/>
            <person name="Riley R."/>
            <person name="Salamov A."/>
            <person name="Simmons B.A."/>
            <person name="Magnuson J.K."/>
            <person name="Henrissat B."/>
            <person name="Mortensen U.H."/>
            <person name="Larsen T.O."/>
            <person name="Devries R.P."/>
            <person name="Grigoriev I.V."/>
            <person name="Machida M."/>
            <person name="Baker S.E."/>
            <person name="Andersen M.R."/>
        </authorList>
    </citation>
    <scope>NUCLEOTIDE SEQUENCE [LARGE SCALE GENOMIC DNA]</scope>
    <source>
        <strain evidence="10 11">CBS 151.66</strain>
    </source>
</reference>
<keyword evidence="3 7" id="KW-0479">Metal-binding</keyword>
<evidence type="ECO:0000256" key="6">
    <source>
        <dbReference type="PIRSR" id="PIRSR037217-1"/>
    </source>
</evidence>
<feature type="binding site" evidence="7">
    <location>
        <position position="150"/>
    </location>
    <ligand>
        <name>Zn(2+)</name>
        <dbReference type="ChEBI" id="CHEBI:29105"/>
        <label>2</label>
    </ligand>
</feature>
<feature type="binding site" evidence="7">
    <location>
        <position position="183"/>
    </location>
    <ligand>
        <name>Zn(2+)</name>
        <dbReference type="ChEBI" id="CHEBI:29105"/>
        <label>2</label>
    </ligand>
</feature>
<dbReference type="EMBL" id="ML732451">
    <property type="protein sequence ID" value="KAB8067740.1"/>
    <property type="molecule type" value="Genomic_DNA"/>
</dbReference>
<dbReference type="InterPro" id="IPR017141">
    <property type="entry name" value="Pept_M20_carboxypep"/>
</dbReference>
<dbReference type="InterPro" id="IPR001261">
    <property type="entry name" value="ArgE/DapE_CS"/>
</dbReference>
<dbReference type="Gene3D" id="3.40.630.10">
    <property type="entry name" value="Zn peptidases"/>
    <property type="match status" value="1"/>
</dbReference>
<feature type="active site" evidence="6">
    <location>
        <position position="152"/>
    </location>
</feature>
<evidence type="ECO:0000256" key="7">
    <source>
        <dbReference type="PIRSR" id="PIRSR037217-2"/>
    </source>
</evidence>
<evidence type="ECO:0000256" key="4">
    <source>
        <dbReference type="ARBA" id="ARBA00022801"/>
    </source>
</evidence>
<dbReference type="InterPro" id="IPR036264">
    <property type="entry name" value="Bact_exopeptidase_dim_dom"/>
</dbReference>
<evidence type="ECO:0000256" key="3">
    <source>
        <dbReference type="ARBA" id="ARBA00022723"/>
    </source>
</evidence>
<proteinExistence type="inferred from homology"/>
<evidence type="ECO:0000313" key="10">
    <source>
        <dbReference type="EMBL" id="KAB8067740.1"/>
    </source>
</evidence>
<dbReference type="GO" id="GO:0046872">
    <property type="term" value="F:metal ion binding"/>
    <property type="evidence" value="ECO:0007669"/>
    <property type="project" value="UniProtKB-KW"/>
</dbReference>
<dbReference type="OrthoDB" id="3064516at2759"/>
<gene>
    <name evidence="10" type="ORF">BDV29DRAFT_185655</name>
</gene>
<dbReference type="AlphaFoldDB" id="A0A5N5WKK5"/>
<protein>
    <submittedName>
        <fullName evidence="10">Vacuolar carboxypeptidase Cps1</fullName>
    </submittedName>
</protein>
<feature type="binding site" evidence="7">
    <location>
        <position position="246"/>
    </location>
    <ligand>
        <name>Zn(2+)</name>
        <dbReference type="ChEBI" id="CHEBI:29105"/>
        <label>2</label>
    </ligand>
</feature>
<dbReference type="PROSITE" id="PS00759">
    <property type="entry name" value="ARGE_DAPE_CPG2_2"/>
    <property type="match status" value="1"/>
</dbReference>
<keyword evidence="5 7" id="KW-0862">Zinc</keyword>
<feature type="binding site" evidence="7">
    <location>
        <position position="541"/>
    </location>
    <ligand>
        <name>Zn(2+)</name>
        <dbReference type="ChEBI" id="CHEBI:29105"/>
        <label>1</label>
    </ligand>
</feature>
<dbReference type="Pfam" id="PF07687">
    <property type="entry name" value="M20_dimer"/>
    <property type="match status" value="1"/>
</dbReference>
<dbReference type="PANTHER" id="PTHR45962">
    <property type="entry name" value="N-FATTY-ACYL-AMINO ACID SYNTHASE/HYDROLASE PM20D1"/>
    <property type="match status" value="1"/>
</dbReference>
<evidence type="ECO:0000256" key="8">
    <source>
        <dbReference type="SAM" id="SignalP"/>
    </source>
</evidence>
<evidence type="ECO:0000313" key="11">
    <source>
        <dbReference type="Proteomes" id="UP000326565"/>
    </source>
</evidence>
<organism evidence="10 11">
    <name type="scientific">Aspergillus leporis</name>
    <dbReference type="NCBI Taxonomy" id="41062"/>
    <lineage>
        <taxon>Eukaryota</taxon>
        <taxon>Fungi</taxon>
        <taxon>Dikarya</taxon>
        <taxon>Ascomycota</taxon>
        <taxon>Pezizomycotina</taxon>
        <taxon>Eurotiomycetes</taxon>
        <taxon>Eurotiomycetidae</taxon>
        <taxon>Eurotiales</taxon>
        <taxon>Aspergillaceae</taxon>
        <taxon>Aspergillus</taxon>
        <taxon>Aspergillus subgen. Circumdati</taxon>
    </lineage>
</organism>
<keyword evidence="2" id="KW-0645">Protease</keyword>
<keyword evidence="8" id="KW-0732">Signal</keyword>